<dbReference type="InterPro" id="IPR008670">
    <property type="entry name" value="CoA_reduct_LuxC"/>
</dbReference>
<evidence type="ECO:0000313" key="3">
    <source>
        <dbReference type="Proteomes" id="UP000620550"/>
    </source>
</evidence>
<evidence type="ECO:0000256" key="1">
    <source>
        <dbReference type="ARBA" id="ARBA00022857"/>
    </source>
</evidence>
<dbReference type="RefSeq" id="WP_189626467.1">
    <property type="nucleotide sequence ID" value="NZ_BNAF01000006.1"/>
</dbReference>
<dbReference type="Pfam" id="PF05893">
    <property type="entry name" value="LuxC"/>
    <property type="match status" value="1"/>
</dbReference>
<name>A0ABQ3I026_9SPHI</name>
<proteinExistence type="predicted"/>
<reference evidence="3" key="1">
    <citation type="journal article" date="2019" name="Int. J. Syst. Evol. Microbiol.">
        <title>The Global Catalogue of Microorganisms (GCM) 10K type strain sequencing project: providing services to taxonomists for standard genome sequencing and annotation.</title>
        <authorList>
            <consortium name="The Broad Institute Genomics Platform"/>
            <consortium name="The Broad Institute Genome Sequencing Center for Infectious Disease"/>
            <person name="Wu L."/>
            <person name="Ma J."/>
        </authorList>
    </citation>
    <scope>NUCLEOTIDE SEQUENCE [LARGE SCALE GENOMIC DNA]</scope>
    <source>
        <strain evidence="3">CGMCC 1.12966</strain>
    </source>
</reference>
<accession>A0ABQ3I026</accession>
<dbReference type="Proteomes" id="UP000620550">
    <property type="component" value="Unassembled WGS sequence"/>
</dbReference>
<dbReference type="SUPFAM" id="SSF53720">
    <property type="entry name" value="ALDH-like"/>
    <property type="match status" value="1"/>
</dbReference>
<gene>
    <name evidence="2" type="ORF">GCM10017764_19560</name>
</gene>
<keyword evidence="1" id="KW-0521">NADP</keyword>
<comment type="caution">
    <text evidence="2">The sequence shown here is derived from an EMBL/GenBank/DDBJ whole genome shotgun (WGS) entry which is preliminary data.</text>
</comment>
<evidence type="ECO:0000313" key="2">
    <source>
        <dbReference type="EMBL" id="GHE36278.1"/>
    </source>
</evidence>
<dbReference type="EMBL" id="BNAF01000006">
    <property type="protein sequence ID" value="GHE36278.1"/>
    <property type="molecule type" value="Genomic_DNA"/>
</dbReference>
<sequence>MTKKQRIDAFAALGTFLQSGHPDLEIAIAQAAIRNPWYTEANTRKQLAAIAANLKVDLLSEWMAPYPDLDSDKVVGLVLAGNIPLVGFQDILSVLLSGFSARIKISSDDVGLTKFVVDKLITIDPHFADKLQIVDKLTHYDLIIATGSDNSARYFEHYFGKKPHIIRKNRNSVAILTGEESKEELHALGRDIFDYFGLGCRSVSKLYVPQGFAFDRFFEAIEPFHAVRDHSKYSNNYDYNKSIYLINREAHLDNGFMLLKYDERLASPLAVVFYETYDTQAELLRRLQGQADKIQCLVCRDPMDTAIPCFPLGESQQPGLTDYADGIDVLAFLFAHV</sequence>
<protein>
    <submittedName>
        <fullName evidence="2">Acyl-CoA reductase</fullName>
    </submittedName>
</protein>
<organism evidence="2 3">
    <name type="scientific">Sphingobacterium griseoflavum</name>
    <dbReference type="NCBI Taxonomy" id="1474952"/>
    <lineage>
        <taxon>Bacteria</taxon>
        <taxon>Pseudomonadati</taxon>
        <taxon>Bacteroidota</taxon>
        <taxon>Sphingobacteriia</taxon>
        <taxon>Sphingobacteriales</taxon>
        <taxon>Sphingobacteriaceae</taxon>
        <taxon>Sphingobacterium</taxon>
    </lineage>
</organism>
<dbReference type="InterPro" id="IPR016161">
    <property type="entry name" value="Ald_DH/histidinol_DH"/>
</dbReference>
<keyword evidence="3" id="KW-1185">Reference proteome</keyword>